<dbReference type="FunFam" id="2.40.10.10:FF:000068">
    <property type="entry name" value="transmembrane protease serine 2"/>
    <property type="match status" value="1"/>
</dbReference>
<accession>T1F2R9</accession>
<dbReference type="STRING" id="6412.T1F2R9"/>
<dbReference type="PANTHER" id="PTHR24250:SF67">
    <property type="entry name" value="PEPTIDASE S1 DOMAIN-CONTAINING PROTEIN"/>
    <property type="match status" value="1"/>
</dbReference>
<reference evidence="6" key="1">
    <citation type="submission" date="2012-12" db="EMBL/GenBank/DDBJ databases">
        <authorList>
            <person name="Hellsten U."/>
            <person name="Grimwood J."/>
            <person name="Chapman J.A."/>
            <person name="Shapiro H."/>
            <person name="Aerts A."/>
            <person name="Otillar R.P."/>
            <person name="Terry A.Y."/>
            <person name="Boore J.L."/>
            <person name="Simakov O."/>
            <person name="Marletaz F."/>
            <person name="Cho S.-J."/>
            <person name="Edsinger-Gonzales E."/>
            <person name="Havlak P."/>
            <person name="Kuo D.-H."/>
            <person name="Larsson T."/>
            <person name="Lv J."/>
            <person name="Arendt D."/>
            <person name="Savage R."/>
            <person name="Osoegawa K."/>
            <person name="de Jong P."/>
            <person name="Lindberg D.R."/>
            <person name="Seaver E.C."/>
            <person name="Weisblat D.A."/>
            <person name="Putnam N.H."/>
            <person name="Grigoriev I.V."/>
            <person name="Rokhsar D.S."/>
        </authorList>
    </citation>
    <scope>NUCLEOTIDE SEQUENCE</scope>
</reference>
<organism evidence="5 6">
    <name type="scientific">Helobdella robusta</name>
    <name type="common">Californian leech</name>
    <dbReference type="NCBI Taxonomy" id="6412"/>
    <lineage>
        <taxon>Eukaryota</taxon>
        <taxon>Metazoa</taxon>
        <taxon>Spiralia</taxon>
        <taxon>Lophotrochozoa</taxon>
        <taxon>Annelida</taxon>
        <taxon>Clitellata</taxon>
        <taxon>Hirudinea</taxon>
        <taxon>Rhynchobdellida</taxon>
        <taxon>Glossiphoniidae</taxon>
        <taxon>Helobdella</taxon>
    </lineage>
</organism>
<sequence length="306" mass="34697">MFPRYFNVLKFLNRKSNYSCPNNLVVSLTCLSHDCGSRHVKTGNFRSKYIIYGDKVAKGEYPWQVKLNCGRQLCGGSVIRSDWIITAAHCVMLNKAIFNTKDCTVAVGAVYMNDHNWLLYGAEALLPHKDYVEKNHENDIALIKLKRKINISPYVQTICLPKKPYSKEDFSYCISSGFGKTIRDQVSHTLLQQRMIIRNDCGLLRLQQKSGFYNKSSKLCVGTTGDYYQESTISTCLGDSGGPFVCRSATEDRWTLFGVHSFVSGVITDLETDSCKQSFESNVYKYMDWITTTISLHKRNATDDAV</sequence>
<evidence type="ECO:0000256" key="1">
    <source>
        <dbReference type="ARBA" id="ARBA00023157"/>
    </source>
</evidence>
<dbReference type="CDD" id="cd00190">
    <property type="entry name" value="Tryp_SPc"/>
    <property type="match status" value="1"/>
</dbReference>
<dbReference type="HOGENOM" id="CLU_006842_7_0_1"/>
<dbReference type="InterPro" id="IPR001254">
    <property type="entry name" value="Trypsin_dom"/>
</dbReference>
<name>T1F2R9_HELRO</name>
<dbReference type="Proteomes" id="UP000015101">
    <property type="component" value="Unassembled WGS sequence"/>
</dbReference>
<reference evidence="5" key="3">
    <citation type="submission" date="2015-06" db="UniProtKB">
        <authorList>
            <consortium name="EnsemblMetazoa"/>
        </authorList>
    </citation>
    <scope>IDENTIFICATION</scope>
</reference>
<keyword evidence="2" id="KW-0645">Protease</keyword>
<evidence type="ECO:0000313" key="5">
    <source>
        <dbReference type="EnsemblMetazoa" id="HelroP170189"/>
    </source>
</evidence>
<dbReference type="OrthoDB" id="10004439at2759"/>
<dbReference type="InterPro" id="IPR043504">
    <property type="entry name" value="Peptidase_S1_PA_chymotrypsin"/>
</dbReference>
<dbReference type="AlphaFoldDB" id="T1F2R9"/>
<dbReference type="EnsemblMetazoa" id="HelroT170189">
    <property type="protein sequence ID" value="HelroP170189"/>
    <property type="gene ID" value="HelroG170189"/>
</dbReference>
<dbReference type="OMA" id="TRSSKIC"/>
<gene>
    <name evidence="5" type="primary">20203118</name>
    <name evidence="4" type="ORF">HELRODRAFT_170189</name>
</gene>
<dbReference type="InParanoid" id="T1F2R9"/>
<reference evidence="4 6" key="2">
    <citation type="journal article" date="2013" name="Nature">
        <title>Insights into bilaterian evolution from three spiralian genomes.</title>
        <authorList>
            <person name="Simakov O."/>
            <person name="Marletaz F."/>
            <person name="Cho S.J."/>
            <person name="Edsinger-Gonzales E."/>
            <person name="Havlak P."/>
            <person name="Hellsten U."/>
            <person name="Kuo D.H."/>
            <person name="Larsson T."/>
            <person name="Lv J."/>
            <person name="Arendt D."/>
            <person name="Savage R."/>
            <person name="Osoegawa K."/>
            <person name="de Jong P."/>
            <person name="Grimwood J."/>
            <person name="Chapman J.A."/>
            <person name="Shapiro H."/>
            <person name="Aerts A."/>
            <person name="Otillar R.P."/>
            <person name="Terry A.Y."/>
            <person name="Boore J.L."/>
            <person name="Grigoriev I.V."/>
            <person name="Lindberg D.R."/>
            <person name="Seaver E.C."/>
            <person name="Weisblat D.A."/>
            <person name="Putnam N.H."/>
            <person name="Rokhsar D.S."/>
        </authorList>
    </citation>
    <scope>NUCLEOTIDE SEQUENCE</scope>
</reference>
<dbReference type="Gene3D" id="2.40.10.10">
    <property type="entry name" value="Trypsin-like serine proteases"/>
    <property type="match status" value="1"/>
</dbReference>
<keyword evidence="6" id="KW-1185">Reference proteome</keyword>
<dbReference type="GeneID" id="20203118"/>
<proteinExistence type="predicted"/>
<dbReference type="KEGG" id="hro:HELRODRAFT_170189"/>
<keyword evidence="2" id="KW-0378">Hydrolase</keyword>
<evidence type="ECO:0000313" key="4">
    <source>
        <dbReference type="EMBL" id="ESO07662.1"/>
    </source>
</evidence>
<dbReference type="PRINTS" id="PR00722">
    <property type="entry name" value="CHYMOTRYPSIN"/>
</dbReference>
<keyword evidence="2" id="KW-0720">Serine protease</keyword>
<dbReference type="PANTHER" id="PTHR24250">
    <property type="entry name" value="CHYMOTRYPSIN-RELATED"/>
    <property type="match status" value="1"/>
</dbReference>
<dbReference type="eggNOG" id="KOG3627">
    <property type="taxonomic scope" value="Eukaryota"/>
</dbReference>
<keyword evidence="1" id="KW-1015">Disulfide bond</keyword>
<dbReference type="SMART" id="SM00020">
    <property type="entry name" value="Tryp_SPc"/>
    <property type="match status" value="1"/>
</dbReference>
<dbReference type="EMBL" id="KB096183">
    <property type="protein sequence ID" value="ESO07662.1"/>
    <property type="molecule type" value="Genomic_DNA"/>
</dbReference>
<dbReference type="InterPro" id="IPR033116">
    <property type="entry name" value="TRYPSIN_SER"/>
</dbReference>
<evidence type="ECO:0000256" key="2">
    <source>
        <dbReference type="RuleBase" id="RU363034"/>
    </source>
</evidence>
<dbReference type="RefSeq" id="XP_009014273.1">
    <property type="nucleotide sequence ID" value="XM_009016025.1"/>
</dbReference>
<evidence type="ECO:0000313" key="6">
    <source>
        <dbReference type="Proteomes" id="UP000015101"/>
    </source>
</evidence>
<dbReference type="InterPro" id="IPR018114">
    <property type="entry name" value="TRYPSIN_HIS"/>
</dbReference>
<dbReference type="PROSITE" id="PS00134">
    <property type="entry name" value="TRYPSIN_HIS"/>
    <property type="match status" value="1"/>
</dbReference>
<dbReference type="InterPro" id="IPR001314">
    <property type="entry name" value="Peptidase_S1A"/>
</dbReference>
<feature type="domain" description="Peptidase S1" evidence="3">
    <location>
        <begin position="50"/>
        <end position="295"/>
    </location>
</feature>
<dbReference type="Pfam" id="PF00089">
    <property type="entry name" value="Trypsin"/>
    <property type="match status" value="1"/>
</dbReference>
<dbReference type="CTD" id="20203118"/>
<evidence type="ECO:0000259" key="3">
    <source>
        <dbReference type="PROSITE" id="PS50240"/>
    </source>
</evidence>
<dbReference type="SUPFAM" id="SSF50494">
    <property type="entry name" value="Trypsin-like serine proteases"/>
    <property type="match status" value="1"/>
</dbReference>
<dbReference type="InterPro" id="IPR009003">
    <property type="entry name" value="Peptidase_S1_PA"/>
</dbReference>
<protein>
    <recommendedName>
        <fullName evidence="3">Peptidase S1 domain-containing protein</fullName>
    </recommendedName>
</protein>
<dbReference type="GO" id="GO:0006508">
    <property type="term" value="P:proteolysis"/>
    <property type="evidence" value="ECO:0000318"/>
    <property type="project" value="GO_Central"/>
</dbReference>
<dbReference type="EMBL" id="AMQM01003487">
    <property type="status" value="NOT_ANNOTATED_CDS"/>
    <property type="molecule type" value="Genomic_DNA"/>
</dbReference>
<dbReference type="PROSITE" id="PS50240">
    <property type="entry name" value="TRYPSIN_DOM"/>
    <property type="match status" value="1"/>
</dbReference>
<dbReference type="GO" id="GO:0004252">
    <property type="term" value="F:serine-type endopeptidase activity"/>
    <property type="evidence" value="ECO:0000318"/>
    <property type="project" value="GO_Central"/>
</dbReference>
<dbReference type="PROSITE" id="PS00135">
    <property type="entry name" value="TRYPSIN_SER"/>
    <property type="match status" value="1"/>
</dbReference>